<evidence type="ECO:0000313" key="3">
    <source>
        <dbReference type="Proteomes" id="UP001551482"/>
    </source>
</evidence>
<dbReference type="Proteomes" id="UP001551482">
    <property type="component" value="Unassembled WGS sequence"/>
</dbReference>
<reference evidence="2 3" key="1">
    <citation type="submission" date="2024-06" db="EMBL/GenBank/DDBJ databases">
        <title>The Natural Products Discovery Center: Release of the First 8490 Sequenced Strains for Exploring Actinobacteria Biosynthetic Diversity.</title>
        <authorList>
            <person name="Kalkreuter E."/>
            <person name="Kautsar S.A."/>
            <person name="Yang D."/>
            <person name="Bader C.D."/>
            <person name="Teijaro C.N."/>
            <person name="Fluegel L."/>
            <person name="Davis C.M."/>
            <person name="Simpson J.R."/>
            <person name="Lauterbach L."/>
            <person name="Steele A.D."/>
            <person name="Gui C."/>
            <person name="Meng S."/>
            <person name="Li G."/>
            <person name="Viehrig K."/>
            <person name="Ye F."/>
            <person name="Su P."/>
            <person name="Kiefer A.F."/>
            <person name="Nichols A."/>
            <person name="Cepeda A.J."/>
            <person name="Yan W."/>
            <person name="Fan B."/>
            <person name="Jiang Y."/>
            <person name="Adhikari A."/>
            <person name="Zheng C.-J."/>
            <person name="Schuster L."/>
            <person name="Cowan T.M."/>
            <person name="Smanski M.J."/>
            <person name="Chevrette M.G."/>
            <person name="De Carvalho L.P.S."/>
            <person name="Shen B."/>
        </authorList>
    </citation>
    <scope>NUCLEOTIDE SEQUENCE [LARGE SCALE GENOMIC DNA]</scope>
    <source>
        <strain evidence="2 3">NPDC048946</strain>
    </source>
</reference>
<protein>
    <submittedName>
        <fullName evidence="2">DUF397 domain-containing protein</fullName>
    </submittedName>
</protein>
<comment type="caution">
    <text evidence="2">The sequence shown here is derived from an EMBL/GenBank/DDBJ whole genome shotgun (WGS) entry which is preliminary data.</text>
</comment>
<organism evidence="2 3">
    <name type="scientific">Streptodolium elevatio</name>
    <dbReference type="NCBI Taxonomy" id="3157996"/>
    <lineage>
        <taxon>Bacteria</taxon>
        <taxon>Bacillati</taxon>
        <taxon>Actinomycetota</taxon>
        <taxon>Actinomycetes</taxon>
        <taxon>Kitasatosporales</taxon>
        <taxon>Streptomycetaceae</taxon>
        <taxon>Streptodolium</taxon>
    </lineage>
</organism>
<dbReference type="EMBL" id="JBEZFP010000001">
    <property type="protein sequence ID" value="MEU8131973.1"/>
    <property type="molecule type" value="Genomic_DNA"/>
</dbReference>
<dbReference type="InterPro" id="IPR007278">
    <property type="entry name" value="DUF397"/>
</dbReference>
<sequence>MAEIISIKSAWRRSSYSGNSGNCIEARSDTSVWVRDSRRPLVAPLGFPAGAWSDFVARIHTD</sequence>
<evidence type="ECO:0000313" key="2">
    <source>
        <dbReference type="EMBL" id="MEU8131973.1"/>
    </source>
</evidence>
<dbReference type="Pfam" id="PF04149">
    <property type="entry name" value="DUF397"/>
    <property type="match status" value="1"/>
</dbReference>
<proteinExistence type="predicted"/>
<name>A0ABV3D894_9ACTN</name>
<dbReference type="RefSeq" id="WP_358347038.1">
    <property type="nucleotide sequence ID" value="NZ_JBEZFP010000001.1"/>
</dbReference>
<gene>
    <name evidence="2" type="ORF">AB0C36_00530</name>
</gene>
<keyword evidence="3" id="KW-1185">Reference proteome</keyword>
<accession>A0ABV3D894</accession>
<evidence type="ECO:0000259" key="1">
    <source>
        <dbReference type="Pfam" id="PF04149"/>
    </source>
</evidence>
<feature type="domain" description="DUF397" evidence="1">
    <location>
        <begin position="10"/>
        <end position="59"/>
    </location>
</feature>